<dbReference type="Proteomes" id="UP001321520">
    <property type="component" value="Chromosome"/>
</dbReference>
<dbReference type="RefSeq" id="WP_301415565.1">
    <property type="nucleotide sequence ID" value="NZ_CP098023.1"/>
</dbReference>
<name>A0ABY9EDU6_9GAMM</name>
<evidence type="ECO:0000256" key="2">
    <source>
        <dbReference type="ARBA" id="ARBA00023002"/>
    </source>
</evidence>
<dbReference type="InterPro" id="IPR036291">
    <property type="entry name" value="NAD(P)-bd_dom_sf"/>
</dbReference>
<protein>
    <submittedName>
        <fullName evidence="3">SDR family oxidoreductase</fullName>
    </submittedName>
</protein>
<dbReference type="SUPFAM" id="SSF51735">
    <property type="entry name" value="NAD(P)-binding Rossmann-fold domains"/>
    <property type="match status" value="1"/>
</dbReference>
<proteinExistence type="inferred from homology"/>
<dbReference type="Pfam" id="PF13561">
    <property type="entry name" value="adh_short_C2"/>
    <property type="match status" value="1"/>
</dbReference>
<evidence type="ECO:0000313" key="3">
    <source>
        <dbReference type="EMBL" id="WKD49714.1"/>
    </source>
</evidence>
<reference evidence="3 4" key="1">
    <citation type="submission" date="2022-05" db="EMBL/GenBank/DDBJ databases">
        <title>Microbulbifer sp. nov., isolated from sponge.</title>
        <authorList>
            <person name="Gao L."/>
        </authorList>
    </citation>
    <scope>NUCLEOTIDE SEQUENCE [LARGE SCALE GENOMIC DNA]</scope>
    <source>
        <strain evidence="3 4">MI-G</strain>
    </source>
</reference>
<dbReference type="EMBL" id="CP098023">
    <property type="protein sequence ID" value="WKD49714.1"/>
    <property type="molecule type" value="Genomic_DNA"/>
</dbReference>
<keyword evidence="4" id="KW-1185">Reference proteome</keyword>
<sequence length="253" mass="26963">MLSNSEKKIALITGGSRGIGAATARLLAQRGYHIAFSYRDRKESAESLLSELHAIGVPAIAVRADIAFKVDILHLFREVDRQLGPLQYLVNNAGILKPQMRVEAMDAERINQILTTNITGTLLCCREAIKRMSPKHGGKGGAIVNISSGASRSGSPNEYIDYAASKGAVDTLTIGLSQEIASEGIRVNGVRPGFIHTEMHAEGGEPDRIERLKSSIPLGRGGQPEEVATAAAWLLGDESAFTTGAFIDVTGGR</sequence>
<dbReference type="CDD" id="cd05233">
    <property type="entry name" value="SDR_c"/>
    <property type="match status" value="1"/>
</dbReference>
<dbReference type="PANTHER" id="PTHR48107:SF7">
    <property type="entry name" value="RE15974P"/>
    <property type="match status" value="1"/>
</dbReference>
<dbReference type="PANTHER" id="PTHR48107">
    <property type="entry name" value="NADPH-DEPENDENT ALDEHYDE REDUCTASE-LIKE PROTEIN, CHLOROPLASTIC-RELATED"/>
    <property type="match status" value="1"/>
</dbReference>
<dbReference type="InterPro" id="IPR002347">
    <property type="entry name" value="SDR_fam"/>
</dbReference>
<comment type="similarity">
    <text evidence="1">Belongs to the short-chain dehydrogenases/reductases (SDR) family.</text>
</comment>
<gene>
    <name evidence="3" type="ORF">M8T91_17765</name>
</gene>
<accession>A0ABY9EDU6</accession>
<dbReference type="PRINTS" id="PR00081">
    <property type="entry name" value="GDHRDH"/>
</dbReference>
<dbReference type="NCBIfam" id="NF004777">
    <property type="entry name" value="PRK06123.1"/>
    <property type="match status" value="1"/>
</dbReference>
<keyword evidence="2" id="KW-0560">Oxidoreductase</keyword>
<evidence type="ECO:0000313" key="4">
    <source>
        <dbReference type="Proteomes" id="UP001321520"/>
    </source>
</evidence>
<evidence type="ECO:0000256" key="1">
    <source>
        <dbReference type="ARBA" id="ARBA00006484"/>
    </source>
</evidence>
<organism evidence="3 4">
    <name type="scientific">Microbulbifer spongiae</name>
    <dbReference type="NCBI Taxonomy" id="2944933"/>
    <lineage>
        <taxon>Bacteria</taxon>
        <taxon>Pseudomonadati</taxon>
        <taxon>Pseudomonadota</taxon>
        <taxon>Gammaproteobacteria</taxon>
        <taxon>Cellvibrionales</taxon>
        <taxon>Microbulbiferaceae</taxon>
        <taxon>Microbulbifer</taxon>
    </lineage>
</organism>
<dbReference type="Gene3D" id="3.40.50.720">
    <property type="entry name" value="NAD(P)-binding Rossmann-like Domain"/>
    <property type="match status" value="1"/>
</dbReference>
<dbReference type="PRINTS" id="PR00080">
    <property type="entry name" value="SDRFAMILY"/>
</dbReference>